<proteinExistence type="predicted"/>
<feature type="compositionally biased region" description="Polar residues" evidence="1">
    <location>
        <begin position="130"/>
        <end position="142"/>
    </location>
</feature>
<organism evidence="3 4">
    <name type="scientific">Nocardia donostiensis</name>
    <dbReference type="NCBI Taxonomy" id="1538463"/>
    <lineage>
        <taxon>Bacteria</taxon>
        <taxon>Bacillati</taxon>
        <taxon>Actinomycetota</taxon>
        <taxon>Actinomycetes</taxon>
        <taxon>Mycobacteriales</taxon>
        <taxon>Nocardiaceae</taxon>
        <taxon>Nocardia</taxon>
    </lineage>
</organism>
<sequence length="142" mass="13450">MTAGLFGIASALLVSAGNAAAYDSADTAVVVADPGTASPESTGSSGDNAENSGNVGGDASSTENSTEGTGESGTAGTSESRPEGVTGSESEGASGSMSRLAPPVGEGAAESENTQPGAGLPGSDAVESPSAAQNGWSFTLTF</sequence>
<evidence type="ECO:0000256" key="2">
    <source>
        <dbReference type="SAM" id="SignalP"/>
    </source>
</evidence>
<evidence type="ECO:0000256" key="1">
    <source>
        <dbReference type="SAM" id="MobiDB-lite"/>
    </source>
</evidence>
<feature type="chain" id="PRO_5012415836" evidence="2">
    <location>
        <begin position="22"/>
        <end position="142"/>
    </location>
</feature>
<comment type="caution">
    <text evidence="3">The sequence shown here is derived from an EMBL/GenBank/DDBJ whole genome shotgun (WGS) entry which is preliminary data.</text>
</comment>
<evidence type="ECO:0000313" key="3">
    <source>
        <dbReference type="EMBL" id="ONM47903.1"/>
    </source>
</evidence>
<reference evidence="3 4" key="1">
    <citation type="journal article" date="2016" name="Antonie Van Leeuwenhoek">
        <title>Nocardia donostiensis sp. nov., isolated from human respiratory specimens.</title>
        <authorList>
            <person name="Ercibengoa M."/>
            <person name="Bell M."/>
            <person name="Marimon J.M."/>
            <person name="Humrighouse B."/>
            <person name="Klenk H.P."/>
            <person name="Potter G."/>
            <person name="Perez-Trallero E."/>
        </authorList>
    </citation>
    <scope>NUCLEOTIDE SEQUENCE [LARGE SCALE GENOMIC DNA]</scope>
    <source>
        <strain evidence="3 4">X1655</strain>
    </source>
</reference>
<feature type="compositionally biased region" description="Polar residues" evidence="1">
    <location>
        <begin position="38"/>
        <end position="53"/>
    </location>
</feature>
<feature type="region of interest" description="Disordered" evidence="1">
    <location>
        <begin position="33"/>
        <end position="142"/>
    </location>
</feature>
<gene>
    <name evidence="3" type="ORF">B0T46_14750</name>
</gene>
<keyword evidence="4" id="KW-1185">Reference proteome</keyword>
<name>A0A1W0BGI7_9NOCA</name>
<dbReference type="Proteomes" id="UP000188836">
    <property type="component" value="Unassembled WGS sequence"/>
</dbReference>
<evidence type="ECO:0000313" key="4">
    <source>
        <dbReference type="Proteomes" id="UP000188836"/>
    </source>
</evidence>
<keyword evidence="2" id="KW-0732">Signal</keyword>
<protein>
    <submittedName>
        <fullName evidence="3">Uncharacterized protein</fullName>
    </submittedName>
</protein>
<feature type="compositionally biased region" description="Low complexity" evidence="1">
    <location>
        <begin position="60"/>
        <end position="98"/>
    </location>
</feature>
<feature type="signal peptide" evidence="2">
    <location>
        <begin position="1"/>
        <end position="21"/>
    </location>
</feature>
<accession>A0A1W0BGI7</accession>
<dbReference type="EMBL" id="MUMY01000012">
    <property type="protein sequence ID" value="ONM47903.1"/>
    <property type="molecule type" value="Genomic_DNA"/>
</dbReference>
<dbReference type="AlphaFoldDB" id="A0A1W0BGI7"/>